<dbReference type="InterPro" id="IPR041685">
    <property type="entry name" value="AAA_GajA/Old/RecF-like"/>
</dbReference>
<accession>A0A2U0ULI1</accession>
<comment type="caution">
    <text evidence="2">The sequence shown here is derived from an EMBL/GenBank/DDBJ whole genome shotgun (WGS) entry which is preliminary data.</text>
</comment>
<protein>
    <submittedName>
        <fullName evidence="2">AAA ATPase-like protein</fullName>
    </submittedName>
</protein>
<dbReference type="GO" id="GO:0000731">
    <property type="term" value="P:DNA synthesis involved in DNA repair"/>
    <property type="evidence" value="ECO:0007669"/>
    <property type="project" value="TreeGrafter"/>
</dbReference>
<dbReference type="OrthoDB" id="9792800at2"/>
<dbReference type="PANTHER" id="PTHR32182:SF22">
    <property type="entry name" value="ATP-DEPENDENT ENDONUCLEASE, OLD FAMILY-RELATED"/>
    <property type="match status" value="1"/>
</dbReference>
<dbReference type="Pfam" id="PF13175">
    <property type="entry name" value="AAA_15"/>
    <property type="match status" value="1"/>
</dbReference>
<dbReference type="SUPFAM" id="SSF52540">
    <property type="entry name" value="P-loop containing nucleoside triphosphate hydrolases"/>
    <property type="match status" value="1"/>
</dbReference>
<dbReference type="InterPro" id="IPR027417">
    <property type="entry name" value="P-loop_NTPase"/>
</dbReference>
<sequence length="656" mass="75907">MILAVILKNYKCYKGINFIPLKQNIHQNMNMIIGDNGVGKSSVLESMDTFFNDAPWILNTDSSDVKEASIGILFLLKKEQLGSSFTPNDQLLLDCISSYFWELDLRQTAVPRQYKKLIEIQQRLCEHKEEFYLIMIGKNYDKELGFLSFENAIKSKILKVAPFSGSSYSSSIRKVLEKVVSLYTYLYIPVETSISEFLKLETAGMQTLMDKSIKETIAKALSSRRIMRGNGRARKQISLLTIINEELQDFITNVEKDIQTIDNSYNYKLNKKQTKNLTANHITDAIIKAYYTKRTLKKGKSSIQTLSSGEKRAALTDLILAFIRKRETTDNHLVIAIDEPENSLHISNCYKQFHKLEDISERCQLLVTTHWYGSLPILNKGSLIHINKGQEILLFDLDNYFEDRRNHPNDIYLKGFFDLTSSILSAFRDDEKNWLLVEGKEDKKYLEYYLKPEERSKINILPLGGCANVKKVYEYLFTPMSSKQTEFTPTKKIMCLVDTDELCTEIAVSSITKNEQLLIKRLHENEQHVIELKRIEDPNKKVTEIEEILEPRKFYNSLKTAIFQFGDDNIKTCINAFDFDENVENSRIEGDYSILNHKGNGRNVREDKDLISQFINDHKENIAEFYTSCSQEEERPNWITLILKNLGIEADEEKIV</sequence>
<dbReference type="Gene3D" id="3.40.50.300">
    <property type="entry name" value="P-loop containing nucleotide triphosphate hydrolases"/>
    <property type="match status" value="1"/>
</dbReference>
<dbReference type="GO" id="GO:0006302">
    <property type="term" value="P:double-strand break repair"/>
    <property type="evidence" value="ECO:0007669"/>
    <property type="project" value="TreeGrafter"/>
</dbReference>
<evidence type="ECO:0000313" key="2">
    <source>
        <dbReference type="EMBL" id="PVX58485.1"/>
    </source>
</evidence>
<dbReference type="RefSeq" id="WP_116615602.1">
    <property type="nucleotide sequence ID" value="NZ_QENY01000002.1"/>
</dbReference>
<reference evidence="2 3" key="1">
    <citation type="submission" date="2018-05" db="EMBL/GenBank/DDBJ databases">
        <title>Genomic Encyclopedia of Type Strains, Phase IV (KMG-IV): sequencing the most valuable type-strain genomes for metagenomic binning, comparative biology and taxonomic classification.</title>
        <authorList>
            <person name="Goeker M."/>
        </authorList>
    </citation>
    <scope>NUCLEOTIDE SEQUENCE [LARGE SCALE GENOMIC DNA]</scope>
    <source>
        <strain evidence="2 3">DSM 100333</strain>
    </source>
</reference>
<dbReference type="EMBL" id="QENY01000002">
    <property type="protein sequence ID" value="PVX58485.1"/>
    <property type="molecule type" value="Genomic_DNA"/>
</dbReference>
<name>A0A2U0ULI1_9BACT</name>
<dbReference type="PANTHER" id="PTHR32182">
    <property type="entry name" value="DNA REPLICATION AND REPAIR PROTEIN RECF"/>
    <property type="match status" value="1"/>
</dbReference>
<evidence type="ECO:0000313" key="3">
    <source>
        <dbReference type="Proteomes" id="UP000245870"/>
    </source>
</evidence>
<dbReference type="AlphaFoldDB" id="A0A2U0ULI1"/>
<feature type="domain" description="Endonuclease GajA/Old nuclease/RecF-like AAA" evidence="1">
    <location>
        <begin position="1"/>
        <end position="370"/>
    </location>
</feature>
<dbReference type="Proteomes" id="UP000245870">
    <property type="component" value="Unassembled WGS sequence"/>
</dbReference>
<evidence type="ECO:0000259" key="1">
    <source>
        <dbReference type="Pfam" id="PF13175"/>
    </source>
</evidence>
<keyword evidence="3" id="KW-1185">Reference proteome</keyword>
<gene>
    <name evidence="2" type="ORF">C7379_1023</name>
</gene>
<proteinExistence type="predicted"/>
<organism evidence="2 3">
    <name type="scientific">Hallella colorans</name>
    <dbReference type="NCBI Taxonomy" id="1703337"/>
    <lineage>
        <taxon>Bacteria</taxon>
        <taxon>Pseudomonadati</taxon>
        <taxon>Bacteroidota</taxon>
        <taxon>Bacteroidia</taxon>
        <taxon>Bacteroidales</taxon>
        <taxon>Prevotellaceae</taxon>
        <taxon>Hallella</taxon>
    </lineage>
</organism>